<evidence type="ECO:0000256" key="8">
    <source>
        <dbReference type="ARBA" id="ARBA00022833"/>
    </source>
</evidence>
<evidence type="ECO:0000256" key="5">
    <source>
        <dbReference type="ARBA" id="ARBA00022723"/>
    </source>
</evidence>
<name>D4YRB6_9LACO</name>
<feature type="binding site" evidence="9">
    <location>
        <position position="144"/>
    </location>
    <ligand>
        <name>Zn(2+)</name>
        <dbReference type="ChEBI" id="CHEBI:29105"/>
        <note>catalytic</note>
    </ligand>
</feature>
<dbReference type="NCBIfam" id="TIGR00043">
    <property type="entry name" value="rRNA maturation RNase YbeY"/>
    <property type="match status" value="1"/>
</dbReference>
<feature type="binding site" evidence="9">
    <location>
        <position position="150"/>
    </location>
    <ligand>
        <name>Zn(2+)</name>
        <dbReference type="ChEBI" id="CHEBI:29105"/>
        <note>catalytic</note>
    </ligand>
</feature>
<dbReference type="EMBL" id="ADNY01000001">
    <property type="protein sequence ID" value="EFG56347.1"/>
    <property type="molecule type" value="Genomic_DNA"/>
</dbReference>
<comment type="subcellular location">
    <subcellularLocation>
        <location evidence="9">Cytoplasm</location>
    </subcellularLocation>
</comment>
<dbReference type="GO" id="GO:0005737">
    <property type="term" value="C:cytoplasm"/>
    <property type="evidence" value="ECO:0007669"/>
    <property type="project" value="UniProtKB-SubCell"/>
</dbReference>
<dbReference type="AlphaFoldDB" id="D4YRB6"/>
<keyword evidence="4 9" id="KW-0540">Nuclease</keyword>
<keyword evidence="8 9" id="KW-0862">Zinc</keyword>
<evidence type="ECO:0000256" key="7">
    <source>
        <dbReference type="ARBA" id="ARBA00022801"/>
    </source>
</evidence>
<evidence type="ECO:0000256" key="6">
    <source>
        <dbReference type="ARBA" id="ARBA00022759"/>
    </source>
</evidence>
<comment type="similarity">
    <text evidence="1 9">Belongs to the endoribonuclease YbeY family.</text>
</comment>
<proteinExistence type="inferred from homology"/>
<dbReference type="InterPro" id="IPR002036">
    <property type="entry name" value="YbeY"/>
</dbReference>
<keyword evidence="9" id="KW-0963">Cytoplasm</keyword>
<dbReference type="PROSITE" id="PS01306">
    <property type="entry name" value="UPF0054"/>
    <property type="match status" value="1"/>
</dbReference>
<dbReference type="PANTHER" id="PTHR46986:SF1">
    <property type="entry name" value="ENDORIBONUCLEASE YBEY, CHLOROPLASTIC"/>
    <property type="match status" value="1"/>
</dbReference>
<evidence type="ECO:0000256" key="4">
    <source>
        <dbReference type="ARBA" id="ARBA00022722"/>
    </source>
</evidence>
<dbReference type="HAMAP" id="MF_00009">
    <property type="entry name" value="Endoribonucl_YbeY"/>
    <property type="match status" value="1"/>
</dbReference>
<evidence type="ECO:0000313" key="11">
    <source>
        <dbReference type="Proteomes" id="UP000004069"/>
    </source>
</evidence>
<evidence type="ECO:0000256" key="3">
    <source>
        <dbReference type="ARBA" id="ARBA00022552"/>
    </source>
</evidence>
<keyword evidence="2 9" id="KW-0690">Ribosome biogenesis</keyword>
<dbReference type="eggNOG" id="COG0319">
    <property type="taxonomic scope" value="Bacteria"/>
</dbReference>
<evidence type="ECO:0000256" key="1">
    <source>
        <dbReference type="ARBA" id="ARBA00010875"/>
    </source>
</evidence>
<dbReference type="EC" id="3.1.-.-" evidence="9"/>
<evidence type="ECO:0000256" key="9">
    <source>
        <dbReference type="HAMAP-Rule" id="MF_00009"/>
    </source>
</evidence>
<dbReference type="InterPro" id="IPR020549">
    <property type="entry name" value="YbeY_CS"/>
</dbReference>
<comment type="caution">
    <text evidence="10">The sequence shown here is derived from an EMBL/GenBank/DDBJ whole genome shotgun (WGS) entry which is preliminary data.</text>
</comment>
<gene>
    <name evidence="9 10" type="primary">ybeY</name>
    <name evidence="10" type="ORF">HMPREF0493_0044</name>
</gene>
<dbReference type="GO" id="GO:0006364">
    <property type="term" value="P:rRNA processing"/>
    <property type="evidence" value="ECO:0007669"/>
    <property type="project" value="UniProtKB-UniRule"/>
</dbReference>
<comment type="cofactor">
    <cofactor evidence="9">
        <name>Zn(2+)</name>
        <dbReference type="ChEBI" id="CHEBI:29105"/>
    </cofactor>
    <text evidence="9">Binds 1 zinc ion.</text>
</comment>
<feature type="binding site" evidence="9">
    <location>
        <position position="140"/>
    </location>
    <ligand>
        <name>Zn(2+)</name>
        <dbReference type="ChEBI" id="CHEBI:29105"/>
        <note>catalytic</note>
    </ligand>
</feature>
<keyword evidence="3 9" id="KW-0698">rRNA processing</keyword>
<dbReference type="GO" id="GO:0004521">
    <property type="term" value="F:RNA endonuclease activity"/>
    <property type="evidence" value="ECO:0007669"/>
    <property type="project" value="UniProtKB-UniRule"/>
</dbReference>
<evidence type="ECO:0000313" key="10">
    <source>
        <dbReference type="EMBL" id="EFG56347.1"/>
    </source>
</evidence>
<keyword evidence="6 9" id="KW-0255">Endonuclease</keyword>
<dbReference type="InterPro" id="IPR023091">
    <property type="entry name" value="MetalPrtase_cat_dom_sf_prd"/>
</dbReference>
<sequence>MLTKKRTQNAKMDPIEITYNDEVGFLNDDKRCWKDWIEKLLLLTKTKIGKKNNLEMSINFVNEDRSHEINLKYRDKDRPTDVISFAIEDGEDDLDMAAFADDPDFQEDIGDLFMCPSVIKRHSVEYGTGFDREFGYTVVHGFLHLNGYDHIKPEEAKEMFGIQGKVLEEYGLPLYPDQLDVGRGK</sequence>
<evidence type="ECO:0000256" key="2">
    <source>
        <dbReference type="ARBA" id="ARBA00022517"/>
    </source>
</evidence>
<keyword evidence="7 9" id="KW-0378">Hydrolase</keyword>
<reference evidence="10 11" key="1">
    <citation type="submission" date="2010-04" db="EMBL/GenBank/DDBJ databases">
        <authorList>
            <person name="Muzny D."/>
            <person name="Qin X."/>
            <person name="Deng J."/>
            <person name="Jiang H."/>
            <person name="Liu Y."/>
            <person name="Qu J."/>
            <person name="Song X.-Z."/>
            <person name="Zhang L."/>
            <person name="Thornton R."/>
            <person name="Coyle M."/>
            <person name="Francisco L."/>
            <person name="Jackson L."/>
            <person name="Javaid M."/>
            <person name="Korchina V."/>
            <person name="Kovar C."/>
            <person name="Mata R."/>
            <person name="Mathew T."/>
            <person name="Ngo R."/>
            <person name="Nguyen L."/>
            <person name="Nguyen N."/>
            <person name="Okwuonu G."/>
            <person name="Ongeri F."/>
            <person name="Pham C."/>
            <person name="Simmons D."/>
            <person name="Wilczek-Boney K."/>
            <person name="Hale W."/>
            <person name="Jakkamsetti A."/>
            <person name="Pham P."/>
            <person name="Ruth R."/>
            <person name="San Lucas F."/>
            <person name="Warren J."/>
            <person name="Zhang J."/>
            <person name="Zhao Z."/>
            <person name="Zhou C."/>
            <person name="Zhu D."/>
            <person name="Lee S."/>
            <person name="Bess C."/>
            <person name="Blankenburg K."/>
            <person name="Forbes L."/>
            <person name="Fu Q."/>
            <person name="Gubbala S."/>
            <person name="Hirani K."/>
            <person name="Jayaseelan J.C."/>
            <person name="Lara F."/>
            <person name="Munidasa M."/>
            <person name="Palculict T."/>
            <person name="Patil S."/>
            <person name="Pu L.-L."/>
            <person name="Saada N."/>
            <person name="Tang L."/>
            <person name="Weissenberger G."/>
            <person name="Zhu Y."/>
            <person name="Hemphill L."/>
            <person name="Shang Y."/>
            <person name="Youmans B."/>
            <person name="Ayvaz T."/>
            <person name="Ross M."/>
            <person name="Santibanez J."/>
            <person name="Aqrawi P."/>
            <person name="Gross S."/>
            <person name="Joshi V."/>
            <person name="Fowler G."/>
            <person name="Nazareth L."/>
            <person name="Reid J."/>
            <person name="Worley K."/>
            <person name="Petrosino J."/>
            <person name="Highlander S."/>
            <person name="Gibbs R."/>
        </authorList>
    </citation>
    <scope>NUCLEOTIDE SEQUENCE [LARGE SCALE GENOMIC DNA]</scope>
    <source>
        <strain evidence="10 11">DSM 11664</strain>
    </source>
</reference>
<organism evidence="10 11">
    <name type="scientific">Lactobacillus amylolyticus DSM 11664</name>
    <dbReference type="NCBI Taxonomy" id="585524"/>
    <lineage>
        <taxon>Bacteria</taxon>
        <taxon>Bacillati</taxon>
        <taxon>Bacillota</taxon>
        <taxon>Bacilli</taxon>
        <taxon>Lactobacillales</taxon>
        <taxon>Lactobacillaceae</taxon>
        <taxon>Lactobacillus</taxon>
    </lineage>
</organism>
<dbReference type="Proteomes" id="UP000004069">
    <property type="component" value="Unassembled WGS sequence"/>
</dbReference>
<dbReference type="SUPFAM" id="SSF55486">
    <property type="entry name" value="Metalloproteases ('zincins'), catalytic domain"/>
    <property type="match status" value="1"/>
</dbReference>
<dbReference type="GO" id="GO:0008270">
    <property type="term" value="F:zinc ion binding"/>
    <property type="evidence" value="ECO:0007669"/>
    <property type="project" value="UniProtKB-UniRule"/>
</dbReference>
<protein>
    <recommendedName>
        <fullName evidence="9">Endoribonuclease YbeY</fullName>
        <ecNumber evidence="9">3.1.-.-</ecNumber>
    </recommendedName>
</protein>
<keyword evidence="5 9" id="KW-0479">Metal-binding</keyword>
<dbReference type="STRING" id="83683.B1745_03295"/>
<dbReference type="Gene3D" id="3.40.390.30">
    <property type="entry name" value="Metalloproteases ('zincins'), catalytic domain"/>
    <property type="match status" value="1"/>
</dbReference>
<dbReference type="PANTHER" id="PTHR46986">
    <property type="entry name" value="ENDORIBONUCLEASE YBEY, CHLOROPLASTIC"/>
    <property type="match status" value="1"/>
</dbReference>
<dbReference type="Pfam" id="PF02130">
    <property type="entry name" value="YbeY"/>
    <property type="match status" value="1"/>
</dbReference>
<accession>D4YRB6</accession>
<keyword evidence="11" id="KW-1185">Reference proteome</keyword>
<comment type="function">
    <text evidence="9">Single strand-specific metallo-endoribonuclease involved in late-stage 70S ribosome quality control and in maturation of the 3' terminus of the 16S rRNA.</text>
</comment>
<dbReference type="GO" id="GO:0004222">
    <property type="term" value="F:metalloendopeptidase activity"/>
    <property type="evidence" value="ECO:0007669"/>
    <property type="project" value="InterPro"/>
</dbReference>